<keyword evidence="2" id="KW-0862">Zinc</keyword>
<protein>
    <recommendedName>
        <fullName evidence="9">Transcription factor domain-containing protein</fullName>
    </recommendedName>
</protein>
<accession>A0A8H3C054</accession>
<evidence type="ECO:0000256" key="3">
    <source>
        <dbReference type="ARBA" id="ARBA00023015"/>
    </source>
</evidence>
<evidence type="ECO:0000313" key="8">
    <source>
        <dbReference type="Proteomes" id="UP000663846"/>
    </source>
</evidence>
<reference evidence="7" key="1">
    <citation type="submission" date="2021-01" db="EMBL/GenBank/DDBJ databases">
        <authorList>
            <person name="Kaushik A."/>
        </authorList>
    </citation>
    <scope>NUCLEOTIDE SEQUENCE</scope>
    <source>
        <strain evidence="7">AG1-1C</strain>
    </source>
</reference>
<evidence type="ECO:0000256" key="1">
    <source>
        <dbReference type="ARBA" id="ARBA00022723"/>
    </source>
</evidence>
<evidence type="ECO:0000313" key="7">
    <source>
        <dbReference type="EMBL" id="CAE6468246.1"/>
    </source>
</evidence>
<dbReference type="GO" id="GO:0003677">
    <property type="term" value="F:DNA binding"/>
    <property type="evidence" value="ECO:0007669"/>
    <property type="project" value="UniProtKB-KW"/>
</dbReference>
<dbReference type="CDD" id="cd12148">
    <property type="entry name" value="fungal_TF_MHR"/>
    <property type="match status" value="1"/>
</dbReference>
<evidence type="ECO:0000256" key="4">
    <source>
        <dbReference type="ARBA" id="ARBA00023125"/>
    </source>
</evidence>
<gene>
    <name evidence="7" type="ORF">RDB_LOCUS170638</name>
</gene>
<sequence length="578" mass="65490">MSKSEARHSRRRGKYAVRACNSCRRLSGYECTWIPEAEEDRPVTKQLVEALRAKAHQLEFEIALLKQTDTQNLPSSATVLPDVEFLHPLPDFIALSESQSHVNIDSGDSALHVDYVLLQSPDQFHSALAPPQPSVVANFTNELTTSMPEEMETTFIESQAAPKYQYIFNIDTSLPFNKQSPEHQASLQCRWNHYLPPLDTIQLSRYEHDTLLSRCFSYSAAWLFGMIPDLFLCDMLEFLSPNPTRAPEGLHHYSPILHCSLLAFASPMSDDLEVRQPSIREKFATHAKYWLDQEFNHPNPSLIISLILLSEYHLAIGERNTGYMYTGMSMRATRAATNSPLRDWYCWSAFLQEQLVAREMHRLGEMPVPTGPLVSPITLEFSGQPLFEVSAAHLFGHKDYTRVAIECFIQCTKLVLIANVISAESHGSLTTNDVHIQLETWFNALPAYLLVQHSDMLTPPPVLALHIRYWWSILELYLPDSTAKPSLSTNLALVRLVELFEAFDSQFGLRYFPRNLLKALHLCGRASILEHLPGAGIDICLKGLRFWDCAELMVADLVQLRSSMDNVDRVGRSTSQSL</sequence>
<dbReference type="PANTHER" id="PTHR31313">
    <property type="entry name" value="TY1 ENHANCER ACTIVATOR"/>
    <property type="match status" value="1"/>
</dbReference>
<evidence type="ECO:0000256" key="2">
    <source>
        <dbReference type="ARBA" id="ARBA00022833"/>
    </source>
</evidence>
<dbReference type="PANTHER" id="PTHR31313:SF81">
    <property type="entry name" value="TY1 ENHANCER ACTIVATOR"/>
    <property type="match status" value="1"/>
</dbReference>
<dbReference type="EMBL" id="CAJMWS010000902">
    <property type="protein sequence ID" value="CAE6468246.1"/>
    <property type="molecule type" value="Genomic_DNA"/>
</dbReference>
<evidence type="ECO:0008006" key="9">
    <source>
        <dbReference type="Google" id="ProtNLM"/>
    </source>
</evidence>
<keyword evidence="4" id="KW-0238">DNA-binding</keyword>
<name>A0A8H3C054_9AGAM</name>
<evidence type="ECO:0000256" key="6">
    <source>
        <dbReference type="ARBA" id="ARBA00023242"/>
    </source>
</evidence>
<keyword evidence="1" id="KW-0479">Metal-binding</keyword>
<keyword evidence="3" id="KW-0805">Transcription regulation</keyword>
<dbReference type="AlphaFoldDB" id="A0A8H3C054"/>
<proteinExistence type="predicted"/>
<evidence type="ECO:0000256" key="5">
    <source>
        <dbReference type="ARBA" id="ARBA00023163"/>
    </source>
</evidence>
<keyword evidence="5" id="KW-0804">Transcription</keyword>
<dbReference type="GO" id="GO:0046872">
    <property type="term" value="F:metal ion binding"/>
    <property type="evidence" value="ECO:0007669"/>
    <property type="project" value="UniProtKB-KW"/>
</dbReference>
<dbReference type="Proteomes" id="UP000663846">
    <property type="component" value="Unassembled WGS sequence"/>
</dbReference>
<comment type="caution">
    <text evidence="7">The sequence shown here is derived from an EMBL/GenBank/DDBJ whole genome shotgun (WGS) entry which is preliminary data.</text>
</comment>
<keyword evidence="6" id="KW-0539">Nucleus</keyword>
<organism evidence="7 8">
    <name type="scientific">Rhizoctonia solani</name>
    <dbReference type="NCBI Taxonomy" id="456999"/>
    <lineage>
        <taxon>Eukaryota</taxon>
        <taxon>Fungi</taxon>
        <taxon>Dikarya</taxon>
        <taxon>Basidiomycota</taxon>
        <taxon>Agaricomycotina</taxon>
        <taxon>Agaricomycetes</taxon>
        <taxon>Cantharellales</taxon>
        <taxon>Ceratobasidiaceae</taxon>
        <taxon>Rhizoctonia</taxon>
    </lineage>
</organism>
<dbReference type="InterPro" id="IPR051615">
    <property type="entry name" value="Transcr_Regulatory_Elem"/>
</dbReference>